<comment type="caution">
    <text evidence="2">The sequence shown here is derived from an EMBL/GenBank/DDBJ whole genome shotgun (WGS) entry which is preliminary data.</text>
</comment>
<dbReference type="AlphaFoldDB" id="A0A5J9T238"/>
<protein>
    <submittedName>
        <fullName evidence="2">Uncharacterized protein</fullName>
    </submittedName>
</protein>
<sequence>MQQPPGGAGVDVAIQAAKLQYLQCLLQSAATTIASTAAPGPDEMAAFGSISSLHQGAVPPASAAGVQMSCTAFDDMAAPVSSEELASQGFSYGGAHDDMMVACHGDSSLPPLTDLSDAGNPGDGCSATASSSLGDGTSSPLPWPEFFPDDPFITDFL</sequence>
<evidence type="ECO:0000313" key="2">
    <source>
        <dbReference type="EMBL" id="TVU05436.1"/>
    </source>
</evidence>
<evidence type="ECO:0000256" key="1">
    <source>
        <dbReference type="SAM" id="MobiDB-lite"/>
    </source>
</evidence>
<evidence type="ECO:0000313" key="3">
    <source>
        <dbReference type="Proteomes" id="UP000324897"/>
    </source>
</evidence>
<name>A0A5J9T238_9POAL</name>
<dbReference type="OrthoDB" id="2143914at2759"/>
<accession>A0A5J9T238</accession>
<keyword evidence="3" id="KW-1185">Reference proteome</keyword>
<gene>
    <name evidence="2" type="ORF">EJB05_48600</name>
</gene>
<feature type="region of interest" description="Disordered" evidence="1">
    <location>
        <begin position="112"/>
        <end position="146"/>
    </location>
</feature>
<dbReference type="Proteomes" id="UP000324897">
    <property type="component" value="Unassembled WGS sequence"/>
</dbReference>
<organism evidence="2 3">
    <name type="scientific">Eragrostis curvula</name>
    <name type="common">weeping love grass</name>
    <dbReference type="NCBI Taxonomy" id="38414"/>
    <lineage>
        <taxon>Eukaryota</taxon>
        <taxon>Viridiplantae</taxon>
        <taxon>Streptophyta</taxon>
        <taxon>Embryophyta</taxon>
        <taxon>Tracheophyta</taxon>
        <taxon>Spermatophyta</taxon>
        <taxon>Magnoliopsida</taxon>
        <taxon>Liliopsida</taxon>
        <taxon>Poales</taxon>
        <taxon>Poaceae</taxon>
        <taxon>PACMAD clade</taxon>
        <taxon>Chloridoideae</taxon>
        <taxon>Eragrostideae</taxon>
        <taxon>Eragrostidinae</taxon>
        <taxon>Eragrostis</taxon>
    </lineage>
</organism>
<dbReference type="EMBL" id="RWGY01000051">
    <property type="protein sequence ID" value="TVU05436.1"/>
    <property type="molecule type" value="Genomic_DNA"/>
</dbReference>
<reference evidence="2 3" key="1">
    <citation type="journal article" date="2019" name="Sci. Rep.">
        <title>A high-quality genome of Eragrostis curvula grass provides insights into Poaceae evolution and supports new strategies to enhance forage quality.</title>
        <authorList>
            <person name="Carballo J."/>
            <person name="Santos B.A.C.M."/>
            <person name="Zappacosta D."/>
            <person name="Garbus I."/>
            <person name="Selva J.P."/>
            <person name="Gallo C.A."/>
            <person name="Diaz A."/>
            <person name="Albertini E."/>
            <person name="Caccamo M."/>
            <person name="Echenique V."/>
        </authorList>
    </citation>
    <scope>NUCLEOTIDE SEQUENCE [LARGE SCALE GENOMIC DNA]</scope>
    <source>
        <strain evidence="3">cv. Victoria</strain>
        <tissue evidence="2">Leaf</tissue>
    </source>
</reference>
<proteinExistence type="predicted"/>
<dbReference type="Gramene" id="TVU05436">
    <property type="protein sequence ID" value="TVU05436"/>
    <property type="gene ID" value="EJB05_48600"/>
</dbReference>
<feature type="non-terminal residue" evidence="2">
    <location>
        <position position="1"/>
    </location>
</feature>
<feature type="compositionally biased region" description="Polar residues" evidence="1">
    <location>
        <begin position="127"/>
        <end position="140"/>
    </location>
</feature>